<dbReference type="GO" id="GO:0009252">
    <property type="term" value="P:peptidoglycan biosynthetic process"/>
    <property type="evidence" value="ECO:0007669"/>
    <property type="project" value="UniProtKB-UniPathway"/>
</dbReference>
<gene>
    <name evidence="11" type="ORF">H4317_08560</name>
</gene>
<feature type="active site" description="Nucleophile" evidence="7">
    <location>
        <position position="523"/>
    </location>
</feature>
<dbReference type="GO" id="GO:0004180">
    <property type="term" value="F:carboxypeptidase activity"/>
    <property type="evidence" value="ECO:0007669"/>
    <property type="project" value="UniProtKB-ARBA"/>
</dbReference>
<dbReference type="AlphaFoldDB" id="A0A7G7WBT8"/>
<keyword evidence="3" id="KW-0808">Transferase</keyword>
<dbReference type="Pfam" id="PF20142">
    <property type="entry name" value="Scaffold"/>
    <property type="match status" value="1"/>
</dbReference>
<feature type="domain" description="L,D-TPase catalytic" evidence="10">
    <location>
        <begin position="368"/>
        <end position="548"/>
    </location>
</feature>
<dbReference type="InterPro" id="IPR036365">
    <property type="entry name" value="PGBD-like_sf"/>
</dbReference>
<feature type="region of interest" description="Disordered" evidence="8">
    <location>
        <begin position="270"/>
        <end position="301"/>
    </location>
</feature>
<name>A0A7G7WBT8_9BACT</name>
<keyword evidence="5 7" id="KW-0573">Peptidoglycan synthesis</keyword>
<comment type="pathway">
    <text evidence="1 7">Cell wall biogenesis; peptidoglycan biosynthesis.</text>
</comment>
<dbReference type="PROSITE" id="PS51257">
    <property type="entry name" value="PROKAR_LIPOPROTEIN"/>
    <property type="match status" value="1"/>
</dbReference>
<dbReference type="Pfam" id="PF03734">
    <property type="entry name" value="YkuD"/>
    <property type="match status" value="1"/>
</dbReference>
<dbReference type="GO" id="GO:0008360">
    <property type="term" value="P:regulation of cell shape"/>
    <property type="evidence" value="ECO:0007669"/>
    <property type="project" value="UniProtKB-UniRule"/>
</dbReference>
<dbReference type="SUPFAM" id="SSF141523">
    <property type="entry name" value="L,D-transpeptidase catalytic domain-like"/>
    <property type="match status" value="1"/>
</dbReference>
<dbReference type="GO" id="GO:0071555">
    <property type="term" value="P:cell wall organization"/>
    <property type="evidence" value="ECO:0007669"/>
    <property type="project" value="UniProtKB-UniRule"/>
</dbReference>
<keyword evidence="12" id="KW-1185">Reference proteome</keyword>
<feature type="active site" description="Proton donor/acceptor" evidence="7">
    <location>
        <position position="504"/>
    </location>
</feature>
<dbReference type="Gene3D" id="1.10.101.10">
    <property type="entry name" value="PGBD-like superfamily/PGBD"/>
    <property type="match status" value="1"/>
</dbReference>
<comment type="similarity">
    <text evidence="2">Belongs to the YkuD family.</text>
</comment>
<dbReference type="InterPro" id="IPR045380">
    <property type="entry name" value="LD_TPept_scaffold_dom"/>
</dbReference>
<feature type="chain" id="PRO_5028997002" evidence="9">
    <location>
        <begin position="27"/>
        <end position="602"/>
    </location>
</feature>
<proteinExistence type="inferred from homology"/>
<dbReference type="CDD" id="cd16913">
    <property type="entry name" value="YkuD_like"/>
    <property type="match status" value="1"/>
</dbReference>
<dbReference type="InterPro" id="IPR002477">
    <property type="entry name" value="Peptidoglycan-bd-like"/>
</dbReference>
<feature type="signal peptide" evidence="9">
    <location>
        <begin position="1"/>
        <end position="26"/>
    </location>
</feature>
<dbReference type="KEGG" id="hsk:H4317_08560"/>
<dbReference type="RefSeq" id="WP_185889706.1">
    <property type="nucleotide sequence ID" value="NZ_CP060202.1"/>
</dbReference>
<dbReference type="InterPro" id="IPR036366">
    <property type="entry name" value="PGBDSf"/>
</dbReference>
<dbReference type="GO" id="GO:0016740">
    <property type="term" value="F:transferase activity"/>
    <property type="evidence" value="ECO:0007669"/>
    <property type="project" value="UniProtKB-KW"/>
</dbReference>
<evidence type="ECO:0000256" key="7">
    <source>
        <dbReference type="PROSITE-ProRule" id="PRU01373"/>
    </source>
</evidence>
<dbReference type="PANTHER" id="PTHR41533">
    <property type="entry name" value="L,D-TRANSPEPTIDASE HI_1667-RELATED"/>
    <property type="match status" value="1"/>
</dbReference>
<dbReference type="PROSITE" id="PS52029">
    <property type="entry name" value="LD_TPASE"/>
    <property type="match status" value="1"/>
</dbReference>
<evidence type="ECO:0000256" key="5">
    <source>
        <dbReference type="ARBA" id="ARBA00022984"/>
    </source>
</evidence>
<evidence type="ECO:0000313" key="11">
    <source>
        <dbReference type="EMBL" id="QNH63831.1"/>
    </source>
</evidence>
<protein>
    <submittedName>
        <fullName evidence="11">L,D-transpeptidase family protein</fullName>
    </submittedName>
</protein>
<dbReference type="InterPro" id="IPR052905">
    <property type="entry name" value="LD-transpeptidase_YkuD-like"/>
</dbReference>
<accession>A0A7G7WBT8</accession>
<keyword evidence="9" id="KW-0732">Signal</keyword>
<evidence type="ECO:0000313" key="12">
    <source>
        <dbReference type="Proteomes" id="UP000515489"/>
    </source>
</evidence>
<evidence type="ECO:0000256" key="3">
    <source>
        <dbReference type="ARBA" id="ARBA00022679"/>
    </source>
</evidence>
<organism evidence="11 12">
    <name type="scientific">Hymenobacter sediminicola</name>
    <dbReference type="NCBI Taxonomy" id="2761579"/>
    <lineage>
        <taxon>Bacteria</taxon>
        <taxon>Pseudomonadati</taxon>
        <taxon>Bacteroidota</taxon>
        <taxon>Cytophagia</taxon>
        <taxon>Cytophagales</taxon>
        <taxon>Hymenobacteraceae</taxon>
        <taxon>Hymenobacter</taxon>
    </lineage>
</organism>
<dbReference type="EMBL" id="CP060202">
    <property type="protein sequence ID" value="QNH63831.1"/>
    <property type="molecule type" value="Genomic_DNA"/>
</dbReference>
<evidence type="ECO:0000256" key="9">
    <source>
        <dbReference type="SAM" id="SignalP"/>
    </source>
</evidence>
<dbReference type="PANTHER" id="PTHR41533:SF2">
    <property type="entry name" value="BLR7131 PROTEIN"/>
    <property type="match status" value="1"/>
</dbReference>
<evidence type="ECO:0000259" key="10">
    <source>
        <dbReference type="PROSITE" id="PS52029"/>
    </source>
</evidence>
<dbReference type="Pfam" id="PF01471">
    <property type="entry name" value="PG_binding_1"/>
    <property type="match status" value="1"/>
</dbReference>
<dbReference type="Gene3D" id="2.40.440.10">
    <property type="entry name" value="L,D-transpeptidase catalytic domain-like"/>
    <property type="match status" value="1"/>
</dbReference>
<dbReference type="UniPathway" id="UPA00219"/>
<keyword evidence="4 7" id="KW-0133">Cell shape</keyword>
<dbReference type="InterPro" id="IPR005490">
    <property type="entry name" value="LD_TPept_cat_dom"/>
</dbReference>
<evidence type="ECO:0000256" key="6">
    <source>
        <dbReference type="ARBA" id="ARBA00023316"/>
    </source>
</evidence>
<keyword evidence="6 7" id="KW-0961">Cell wall biogenesis/degradation</keyword>
<dbReference type="InterPro" id="IPR038063">
    <property type="entry name" value="Transpep_catalytic_dom"/>
</dbReference>
<evidence type="ECO:0000256" key="1">
    <source>
        <dbReference type="ARBA" id="ARBA00004752"/>
    </source>
</evidence>
<evidence type="ECO:0000256" key="2">
    <source>
        <dbReference type="ARBA" id="ARBA00005992"/>
    </source>
</evidence>
<reference evidence="11 12" key="1">
    <citation type="submission" date="2020-08" db="EMBL/GenBank/DDBJ databases">
        <title>Hymenobacter sp. S2-20-2 genome sequencing.</title>
        <authorList>
            <person name="Jin L."/>
        </authorList>
    </citation>
    <scope>NUCLEOTIDE SEQUENCE [LARGE SCALE GENOMIC DNA]</scope>
    <source>
        <strain evidence="11 12">S2-20-2</strain>
    </source>
</reference>
<evidence type="ECO:0000256" key="4">
    <source>
        <dbReference type="ARBA" id="ARBA00022960"/>
    </source>
</evidence>
<dbReference type="Proteomes" id="UP000515489">
    <property type="component" value="Chromosome"/>
</dbReference>
<evidence type="ECO:0000256" key="8">
    <source>
        <dbReference type="SAM" id="MobiDB-lite"/>
    </source>
</evidence>
<dbReference type="SUPFAM" id="SSF47090">
    <property type="entry name" value="PGBD-like"/>
    <property type="match status" value="1"/>
</dbReference>
<sequence length="602" mass="67879">MNSSFRPAFLTTLLFWLLGLTMLASASSCSQEQKEKIKDALPGGPAKAGGPQPTLDSVYIVKYMSAEPKFKDQIEWGKKFYRERNFRLGWFRNHELVPQAKTMLGVLNKAADEGLDPKEYKTKDFDKLFADLEAAQSDSTKRNTLEKEIDVALSGTYFNWASDFYRGTVDPRAVKTIDWQVKRNKIKLHKALMTILKERESTYPYYEFEPLHPEYDQLKKALAEYRALQRNGGWATIPATTKLKPGQTSPAVAALRQRLLGTKAPATAPVAATPAAATDPAATPARTVANKPDNTGTAVPAAAAPGEKYDAELVQAVKSFQTQNGLNPDGVVGGETLRLLNIPVAQRIDQLILNMERWRWIPKRFEPSYLLVNIPDYKLHMIENNKEVFDMRVIVGKALNATPVFSDKMEYVVLAPYWNVPYSIIDKELRPKLAANAQATLDRLDMEVVKGSGAKATPIDPNSIDWANLTPATWKYTLRRRPGPMNDLGDVKFIFPNSNDVYLHDTPHDELFSQAKRGFSHGCVRVAEPLKLAEYLLRNKPGWDMMKIEETIAGREEKYVSLPEHLPVYLVYFTSWVDDAGNVHFRDDIYGHDKSLAKEYFN</sequence>